<keyword evidence="2" id="KW-1185">Reference proteome</keyword>
<reference evidence="1 2" key="1">
    <citation type="submission" date="2020-10" db="EMBL/GenBank/DDBJ databases">
        <title>Plant Genome Project.</title>
        <authorList>
            <person name="Zhang R.-G."/>
        </authorList>
    </citation>
    <scope>NUCLEOTIDE SEQUENCE [LARGE SCALE GENOMIC DNA]</scope>
    <source>
        <strain evidence="1">FAFU-HL-1</strain>
        <tissue evidence="1">Leaf</tissue>
    </source>
</reference>
<proteinExistence type="predicted"/>
<name>A0A835K759_9ROSI</name>
<sequence>MSEYFALNEERLLNMIKKTGPPFQIQAKLNLIVERVMNYLPVCPKSSHKNDYNANTGCIVLVERKNLGHLNLPMTAETSKEIMMKDFRLSCQNK</sequence>
<organism evidence="1 2">
    <name type="scientific">Salix dunnii</name>
    <dbReference type="NCBI Taxonomy" id="1413687"/>
    <lineage>
        <taxon>Eukaryota</taxon>
        <taxon>Viridiplantae</taxon>
        <taxon>Streptophyta</taxon>
        <taxon>Embryophyta</taxon>
        <taxon>Tracheophyta</taxon>
        <taxon>Spermatophyta</taxon>
        <taxon>Magnoliopsida</taxon>
        <taxon>eudicotyledons</taxon>
        <taxon>Gunneridae</taxon>
        <taxon>Pentapetalae</taxon>
        <taxon>rosids</taxon>
        <taxon>fabids</taxon>
        <taxon>Malpighiales</taxon>
        <taxon>Salicaceae</taxon>
        <taxon>Saliceae</taxon>
        <taxon>Salix</taxon>
    </lineage>
</organism>
<comment type="caution">
    <text evidence="1">The sequence shown here is derived from an EMBL/GenBank/DDBJ whole genome shotgun (WGS) entry which is preliminary data.</text>
</comment>
<gene>
    <name evidence="1" type="ORF">SADUNF_Sadunf06G0138200</name>
</gene>
<evidence type="ECO:0000313" key="1">
    <source>
        <dbReference type="EMBL" id="KAF9680596.1"/>
    </source>
</evidence>
<dbReference type="EMBL" id="JADGMS010000006">
    <property type="protein sequence ID" value="KAF9680596.1"/>
    <property type="molecule type" value="Genomic_DNA"/>
</dbReference>
<accession>A0A835K759</accession>
<evidence type="ECO:0000313" key="2">
    <source>
        <dbReference type="Proteomes" id="UP000657918"/>
    </source>
</evidence>
<dbReference type="Proteomes" id="UP000657918">
    <property type="component" value="Unassembled WGS sequence"/>
</dbReference>
<protein>
    <submittedName>
        <fullName evidence="1">Uncharacterized protein</fullName>
    </submittedName>
</protein>
<dbReference type="AlphaFoldDB" id="A0A835K759"/>